<keyword evidence="1" id="KW-0472">Membrane</keyword>
<feature type="transmembrane region" description="Helical" evidence="1">
    <location>
        <begin position="148"/>
        <end position="170"/>
    </location>
</feature>
<feature type="transmembrane region" description="Helical" evidence="1">
    <location>
        <begin position="84"/>
        <end position="105"/>
    </location>
</feature>
<organism evidence="2 3">
    <name type="scientific">Metallosphaera tengchongensis</name>
    <dbReference type="NCBI Taxonomy" id="1532350"/>
    <lineage>
        <taxon>Archaea</taxon>
        <taxon>Thermoproteota</taxon>
        <taxon>Thermoprotei</taxon>
        <taxon>Sulfolobales</taxon>
        <taxon>Sulfolobaceae</taxon>
        <taxon>Metallosphaera</taxon>
    </lineage>
</organism>
<sequence>MLLYVAFLGIGKIGKRSFPKVGDSVVLLLIFSISLWGGAKVISVNALTGILSTSLILSLLVVLLTFAGGLALKKTVPVRGSHDLALYQLKYGAPLLLGIALGFLFRPDLPFSSLIDYELYALAIVIGFNMGSEIRFRAIFNVTKDATLTMLVVFLGAIISSVVAFALGIVPNLKLSLAIFMGSGWYSYTGPIVSSYYGPIYGVIAFLTNFFREQLAFLLIPLLVRVKSNPYSAIAIGGATSMDTTLGLYSSIFGGDYSVSAMMSGAVLTLVIPIILPLILGV</sequence>
<dbReference type="EMBL" id="CP049074">
    <property type="protein sequence ID" value="QKR01090.1"/>
    <property type="molecule type" value="Genomic_DNA"/>
</dbReference>
<dbReference type="PANTHER" id="PTHR35804:SF1">
    <property type="entry name" value="LYSINE EXPORTER LYSO"/>
    <property type="match status" value="1"/>
</dbReference>
<feature type="transmembrane region" description="Helical" evidence="1">
    <location>
        <begin position="190"/>
        <end position="211"/>
    </location>
</feature>
<name>A0A6N0P1F8_9CREN</name>
<feature type="transmembrane region" description="Helical" evidence="1">
    <location>
        <begin position="117"/>
        <end position="136"/>
    </location>
</feature>
<dbReference type="InterPro" id="IPR005642">
    <property type="entry name" value="LysO"/>
</dbReference>
<dbReference type="GO" id="GO:0005886">
    <property type="term" value="C:plasma membrane"/>
    <property type="evidence" value="ECO:0007669"/>
    <property type="project" value="TreeGrafter"/>
</dbReference>
<dbReference type="PANTHER" id="PTHR35804">
    <property type="entry name" value="LYSINE EXPORTER LYSO"/>
    <property type="match status" value="1"/>
</dbReference>
<feature type="transmembrane region" description="Helical" evidence="1">
    <location>
        <begin position="259"/>
        <end position="280"/>
    </location>
</feature>
<keyword evidence="1" id="KW-0812">Transmembrane</keyword>
<dbReference type="GO" id="GO:0015661">
    <property type="term" value="F:L-lysine efflux transmembrane transporter activity"/>
    <property type="evidence" value="ECO:0007669"/>
    <property type="project" value="InterPro"/>
</dbReference>
<reference evidence="2 3" key="1">
    <citation type="submission" date="2020-02" db="EMBL/GenBank/DDBJ databases">
        <title>Comparative genome analysis reveals the metabolism and evolution of the thermophilic archaeal genus Metallosphaera.</title>
        <authorList>
            <person name="Jiang C."/>
        </authorList>
    </citation>
    <scope>NUCLEOTIDE SEQUENCE [LARGE SCALE GENOMIC DNA]</scope>
    <source>
        <strain evidence="2 3">Ric-A</strain>
    </source>
</reference>
<keyword evidence="1" id="KW-1133">Transmembrane helix</keyword>
<dbReference type="AlphaFoldDB" id="A0A6N0P1F8"/>
<dbReference type="OrthoDB" id="21422at2157"/>
<evidence type="ECO:0000313" key="2">
    <source>
        <dbReference type="EMBL" id="QKR01090.1"/>
    </source>
</evidence>
<gene>
    <name evidence="2" type="ORF">GWK48_08690</name>
</gene>
<accession>A0A6N0P1F8</accession>
<protein>
    <submittedName>
        <fullName evidence="2">Lysine exporter LysO family protein</fullName>
    </submittedName>
</protein>
<keyword evidence="3" id="KW-1185">Reference proteome</keyword>
<feature type="transmembrane region" description="Helical" evidence="1">
    <location>
        <begin position="21"/>
        <end position="39"/>
    </location>
</feature>
<dbReference type="Proteomes" id="UP000509301">
    <property type="component" value="Chromosome"/>
</dbReference>
<evidence type="ECO:0000256" key="1">
    <source>
        <dbReference type="SAM" id="Phobius"/>
    </source>
</evidence>
<feature type="transmembrane region" description="Helical" evidence="1">
    <location>
        <begin position="51"/>
        <end position="72"/>
    </location>
</feature>
<evidence type="ECO:0000313" key="3">
    <source>
        <dbReference type="Proteomes" id="UP000509301"/>
    </source>
</evidence>
<dbReference type="KEGG" id="mten:GWK48_08690"/>
<proteinExistence type="predicted"/>
<dbReference type="Pfam" id="PF03956">
    <property type="entry name" value="Lys_export"/>
    <property type="match status" value="1"/>
</dbReference>